<dbReference type="SUPFAM" id="SSF55961">
    <property type="entry name" value="Bet v1-like"/>
    <property type="match status" value="1"/>
</dbReference>
<keyword evidence="3" id="KW-1185">Reference proteome</keyword>
<dbReference type="Gene3D" id="3.30.530.20">
    <property type="match status" value="1"/>
</dbReference>
<dbReference type="AlphaFoldDB" id="A0AA39MHG8"/>
<dbReference type="Proteomes" id="UP001175226">
    <property type="component" value="Unassembled WGS sequence"/>
</dbReference>
<evidence type="ECO:0008006" key="4">
    <source>
        <dbReference type="Google" id="ProtNLM"/>
    </source>
</evidence>
<dbReference type="InterPro" id="IPR023393">
    <property type="entry name" value="START-like_dom_sf"/>
</dbReference>
<sequence>MCIRRRTTRILSSHIIALLLFSLVPFAALQTPTTPSNLPEATGEININGSSLISAPKDAVWNAVLNFSSYPNWNPFVRSQLVVNEFAIPLDNQTAFVGAKLIITSQIPPLPKPVDVSTPPDLLTQHITIEEITVIDTENYRVAWVLLSSDWILNTIRWSAVSTVVDNDGAEKSLYESRETFRGPLASVVQDLLEDDIAESFQAQADAFKVWMEGLVRVAEATYFKNGVLAPDMTRIIFDSKHNLTKNYCSYFLHTNFHDKAAYLMLRKTRAM</sequence>
<comment type="caution">
    <text evidence="2">The sequence shown here is derived from an EMBL/GenBank/DDBJ whole genome shotgun (WGS) entry which is preliminary data.</text>
</comment>
<reference evidence="2" key="1">
    <citation type="submission" date="2023-06" db="EMBL/GenBank/DDBJ databases">
        <authorList>
            <consortium name="Lawrence Berkeley National Laboratory"/>
            <person name="Ahrendt S."/>
            <person name="Sahu N."/>
            <person name="Indic B."/>
            <person name="Wong-Bajracharya J."/>
            <person name="Merenyi Z."/>
            <person name="Ke H.-M."/>
            <person name="Monk M."/>
            <person name="Kocsube S."/>
            <person name="Drula E."/>
            <person name="Lipzen A."/>
            <person name="Balint B."/>
            <person name="Henrissat B."/>
            <person name="Andreopoulos B."/>
            <person name="Martin F.M."/>
            <person name="Harder C.B."/>
            <person name="Rigling D."/>
            <person name="Ford K.L."/>
            <person name="Foster G.D."/>
            <person name="Pangilinan J."/>
            <person name="Papanicolaou A."/>
            <person name="Barry K."/>
            <person name="LaButti K."/>
            <person name="Viragh M."/>
            <person name="Koriabine M."/>
            <person name="Yan M."/>
            <person name="Riley R."/>
            <person name="Champramary S."/>
            <person name="Plett K.L."/>
            <person name="Tsai I.J."/>
            <person name="Slot J."/>
            <person name="Sipos G."/>
            <person name="Plett J."/>
            <person name="Nagy L.G."/>
            <person name="Grigoriev I.V."/>
        </authorList>
    </citation>
    <scope>NUCLEOTIDE SEQUENCE</scope>
    <source>
        <strain evidence="2">FPL87.14</strain>
    </source>
</reference>
<feature type="signal peptide" evidence="1">
    <location>
        <begin position="1"/>
        <end position="29"/>
    </location>
</feature>
<name>A0AA39MHG8_9AGAR</name>
<evidence type="ECO:0000256" key="1">
    <source>
        <dbReference type="SAM" id="SignalP"/>
    </source>
</evidence>
<evidence type="ECO:0000313" key="3">
    <source>
        <dbReference type="Proteomes" id="UP001175226"/>
    </source>
</evidence>
<proteinExistence type="predicted"/>
<evidence type="ECO:0000313" key="2">
    <source>
        <dbReference type="EMBL" id="KAK0433879.1"/>
    </source>
</evidence>
<organism evidence="2 3">
    <name type="scientific">Armillaria borealis</name>
    <dbReference type="NCBI Taxonomy" id="47425"/>
    <lineage>
        <taxon>Eukaryota</taxon>
        <taxon>Fungi</taxon>
        <taxon>Dikarya</taxon>
        <taxon>Basidiomycota</taxon>
        <taxon>Agaricomycotina</taxon>
        <taxon>Agaricomycetes</taxon>
        <taxon>Agaricomycetidae</taxon>
        <taxon>Agaricales</taxon>
        <taxon>Marasmiineae</taxon>
        <taxon>Physalacriaceae</taxon>
        <taxon>Armillaria</taxon>
    </lineage>
</organism>
<accession>A0AA39MHG8</accession>
<keyword evidence="1" id="KW-0732">Signal</keyword>
<dbReference type="EMBL" id="JAUEPT010000076">
    <property type="protein sequence ID" value="KAK0433879.1"/>
    <property type="molecule type" value="Genomic_DNA"/>
</dbReference>
<feature type="chain" id="PRO_5041253585" description="Coenzyme Q-binding protein COQ10 START domain-containing protein" evidence="1">
    <location>
        <begin position="30"/>
        <end position="272"/>
    </location>
</feature>
<gene>
    <name evidence="2" type="ORF">EV421DRAFT_2039953</name>
</gene>
<protein>
    <recommendedName>
        <fullName evidence="4">Coenzyme Q-binding protein COQ10 START domain-containing protein</fullName>
    </recommendedName>
</protein>